<evidence type="ECO:0000259" key="17">
    <source>
        <dbReference type="Pfam" id="PF13193"/>
    </source>
</evidence>
<evidence type="ECO:0000256" key="15">
    <source>
        <dbReference type="SAM" id="Phobius"/>
    </source>
</evidence>
<dbReference type="Pfam" id="PF00501">
    <property type="entry name" value="AMP-binding"/>
    <property type="match status" value="1"/>
</dbReference>
<keyword evidence="15" id="KW-1133">Transmembrane helix</keyword>
<reference evidence="18 19" key="1">
    <citation type="submission" date="2018-05" db="EMBL/GenBank/DDBJ databases">
        <title>Genome Sequence of an Efficient Indole-Degrading Bacterium, Alcaligenes sp.YBY.</title>
        <authorList>
            <person name="Yang B."/>
        </authorList>
    </citation>
    <scope>NUCLEOTIDE SEQUENCE [LARGE SCALE GENOMIC DNA]</scope>
    <source>
        <strain evidence="18 19">YBY</strain>
    </source>
</reference>
<evidence type="ECO:0000256" key="6">
    <source>
        <dbReference type="ARBA" id="ARBA00022741"/>
    </source>
</evidence>
<keyword evidence="5 18" id="KW-0436">Ligase</keyword>
<dbReference type="InterPro" id="IPR025110">
    <property type="entry name" value="AMP-bd_C"/>
</dbReference>
<evidence type="ECO:0000259" key="16">
    <source>
        <dbReference type="Pfam" id="PF00501"/>
    </source>
</evidence>
<evidence type="ECO:0000256" key="8">
    <source>
        <dbReference type="ARBA" id="ARBA00022840"/>
    </source>
</evidence>
<dbReference type="CDD" id="cd05936">
    <property type="entry name" value="FC-FACS_FadD_like"/>
    <property type="match status" value="1"/>
</dbReference>
<comment type="similarity">
    <text evidence="4">Belongs to the ATP-dependent AMP-binding enzyme family.</text>
</comment>
<evidence type="ECO:0000256" key="3">
    <source>
        <dbReference type="ARBA" id="ARBA00005005"/>
    </source>
</evidence>
<feature type="domain" description="AMP-binding enzyme C-terminal" evidence="17">
    <location>
        <begin position="474"/>
        <end position="548"/>
    </location>
</feature>
<dbReference type="GeneID" id="29369139"/>
<comment type="caution">
    <text evidence="18">The sequence shown here is derived from an EMBL/GenBank/DDBJ whole genome shotgun (WGS) entry which is preliminary data.</text>
</comment>
<dbReference type="GO" id="GO:0004467">
    <property type="term" value="F:long-chain fatty acid-CoA ligase activity"/>
    <property type="evidence" value="ECO:0007669"/>
    <property type="project" value="UniProtKB-EC"/>
</dbReference>
<comment type="pathway">
    <text evidence="3">Lipid metabolism; fatty acid beta-oxidation.</text>
</comment>
<evidence type="ECO:0000256" key="10">
    <source>
        <dbReference type="ARBA" id="ARBA00023098"/>
    </source>
</evidence>
<evidence type="ECO:0000256" key="2">
    <source>
        <dbReference type="ARBA" id="ARBA00004170"/>
    </source>
</evidence>
<dbReference type="Gene3D" id="3.40.50.12780">
    <property type="entry name" value="N-terminal domain of ligase-like"/>
    <property type="match status" value="1"/>
</dbReference>
<comment type="subcellular location">
    <subcellularLocation>
        <location evidence="2">Membrane</location>
        <topology evidence="2">Peripheral membrane protein</topology>
    </subcellularLocation>
</comment>
<keyword evidence="6" id="KW-0547">Nucleotide-binding</keyword>
<dbReference type="InterPro" id="IPR045851">
    <property type="entry name" value="AMP-bd_C_sf"/>
</dbReference>
<dbReference type="Proteomes" id="UP000245216">
    <property type="component" value="Unassembled WGS sequence"/>
</dbReference>
<dbReference type="InterPro" id="IPR000873">
    <property type="entry name" value="AMP-dep_synth/lig_dom"/>
</dbReference>
<dbReference type="InterPro" id="IPR050237">
    <property type="entry name" value="ATP-dep_AMP-bd_enzyme"/>
</dbReference>
<evidence type="ECO:0000256" key="11">
    <source>
        <dbReference type="ARBA" id="ARBA00023136"/>
    </source>
</evidence>
<evidence type="ECO:0000256" key="9">
    <source>
        <dbReference type="ARBA" id="ARBA00022842"/>
    </source>
</evidence>
<dbReference type="KEGG" id="afa:UZ73_06630"/>
<dbReference type="PANTHER" id="PTHR43767:SF8">
    <property type="entry name" value="LONG-CHAIN-FATTY-ACID--COA LIGASE"/>
    <property type="match status" value="1"/>
</dbReference>
<evidence type="ECO:0000256" key="13">
    <source>
        <dbReference type="ARBA" id="ARBA00039545"/>
    </source>
</evidence>
<dbReference type="Pfam" id="PF13193">
    <property type="entry name" value="AMP-binding_C"/>
    <property type="match status" value="1"/>
</dbReference>
<dbReference type="GO" id="GO:0005524">
    <property type="term" value="F:ATP binding"/>
    <property type="evidence" value="ECO:0007669"/>
    <property type="project" value="UniProtKB-KW"/>
</dbReference>
<dbReference type="RefSeq" id="WP_045930956.1">
    <property type="nucleotide sequence ID" value="NZ_CP013119.1"/>
</dbReference>
<dbReference type="FunFam" id="3.40.50.12780:FF:000003">
    <property type="entry name" value="Long-chain-fatty-acid--CoA ligase FadD"/>
    <property type="match status" value="1"/>
</dbReference>
<evidence type="ECO:0000256" key="14">
    <source>
        <dbReference type="ARBA" id="ARBA00042773"/>
    </source>
</evidence>
<gene>
    <name evidence="18" type="ORF">DF183_07715</name>
</gene>
<dbReference type="FunFam" id="3.30.300.30:FF:000006">
    <property type="entry name" value="Long-chain-fatty-acid--CoA ligase FadD"/>
    <property type="match status" value="1"/>
</dbReference>
<keyword evidence="11 15" id="KW-0472">Membrane</keyword>
<protein>
    <recommendedName>
        <fullName evidence="13">Long-chain-fatty-acid--CoA ligase</fullName>
        <ecNumber evidence="12">6.2.1.3</ecNumber>
    </recommendedName>
    <alternativeName>
        <fullName evidence="14">Long-chain acyl-CoA synthetase</fullName>
    </alternativeName>
</protein>
<evidence type="ECO:0000313" key="19">
    <source>
        <dbReference type="Proteomes" id="UP000245216"/>
    </source>
</evidence>
<evidence type="ECO:0000256" key="12">
    <source>
        <dbReference type="ARBA" id="ARBA00026121"/>
    </source>
</evidence>
<dbReference type="PROSITE" id="PS00455">
    <property type="entry name" value="AMP_BINDING"/>
    <property type="match status" value="1"/>
</dbReference>
<keyword evidence="9" id="KW-0460">Magnesium</keyword>
<name>A0A2U2BKQ3_ALCFA</name>
<dbReference type="GO" id="GO:0016020">
    <property type="term" value="C:membrane"/>
    <property type="evidence" value="ECO:0007669"/>
    <property type="project" value="UniProtKB-SubCell"/>
</dbReference>
<evidence type="ECO:0000256" key="4">
    <source>
        <dbReference type="ARBA" id="ARBA00006432"/>
    </source>
</evidence>
<keyword evidence="10" id="KW-0443">Lipid metabolism</keyword>
<reference evidence="18 19" key="2">
    <citation type="submission" date="2018-05" db="EMBL/GenBank/DDBJ databases">
        <authorList>
            <person name="Lanie J.A."/>
            <person name="Ng W.-L."/>
            <person name="Kazmierczak K.M."/>
            <person name="Andrzejewski T.M."/>
            <person name="Davidsen T.M."/>
            <person name="Wayne K.J."/>
            <person name="Tettelin H."/>
            <person name="Glass J.I."/>
            <person name="Rusch D."/>
            <person name="Podicherti R."/>
            <person name="Tsui H.-C.T."/>
            <person name="Winkler M.E."/>
        </authorList>
    </citation>
    <scope>NUCLEOTIDE SEQUENCE [LARGE SCALE GENOMIC DNA]</scope>
    <source>
        <strain evidence="18 19">YBY</strain>
    </source>
</reference>
<comment type="cofactor">
    <cofactor evidence="1">
        <name>Mg(2+)</name>
        <dbReference type="ChEBI" id="CHEBI:18420"/>
    </cofactor>
</comment>
<evidence type="ECO:0000256" key="1">
    <source>
        <dbReference type="ARBA" id="ARBA00001946"/>
    </source>
</evidence>
<dbReference type="EC" id="6.2.1.3" evidence="12"/>
<keyword evidence="15" id="KW-0812">Transmembrane</keyword>
<sequence length="565" mass="62145">MDTQQKPWLEHYPASVPHDIQLGAEQTLIDCLDAAMKKHKDRTALTFMGHDISYEHLDRSADAFAAWLQAQGLERGSRVMLMLPNGLPFLICLLGTMRAGMVGVNTNPQYTERELEFQLADSQAQAIVILETFAHVLQQVPDNVKPAHVVLSTVGDLMGLKGSVVNFAVRYLKRMVPSYSLPGSQRLEAVLEQGSKLSLSRQPAKPDDLALLQYTGGTTGRPKGAMLSQRNLMANVLQVEAVGFPALGDFKGPAYTMMVALPLYHIFALTVCGLFAMYAGMHMVLVMNPRDLNSVYKAWKRNPPEVVPAVNTLFNALANHEKFRTLPFAQLKLCLAGGAALQKAVAERWLAVTGCPLIEGYGLSETSPVVAVNSTDSREYSGTIGFPLPSTDVLLLDEQGQPVAMGEQGEVAVKGPQVMSAYWNQPEETANVFTPNGFLKTGDIGVMDQQGRIRLVDRKKDMILVSGFNVYPNEIEDVVAAHPDVLEVAAVGVPSEHSGESIKLFVVKRNPSLTEADIKQWCKERLTAYKRPRIIEFRDELPKSNVGKILRRVLRDEEAKPEAQA</sequence>
<dbReference type="PANTHER" id="PTHR43767">
    <property type="entry name" value="LONG-CHAIN-FATTY-ACID--COA LIGASE"/>
    <property type="match status" value="1"/>
</dbReference>
<dbReference type="InterPro" id="IPR042099">
    <property type="entry name" value="ANL_N_sf"/>
</dbReference>
<dbReference type="InterPro" id="IPR020845">
    <property type="entry name" value="AMP-binding_CS"/>
</dbReference>
<evidence type="ECO:0000256" key="7">
    <source>
        <dbReference type="ARBA" id="ARBA00022832"/>
    </source>
</evidence>
<keyword evidence="8" id="KW-0067">ATP-binding</keyword>
<feature type="transmembrane region" description="Helical" evidence="15">
    <location>
        <begin position="263"/>
        <end position="287"/>
    </location>
</feature>
<dbReference type="STRING" id="511.UZ73_06630"/>
<organism evidence="18 19">
    <name type="scientific">Alcaligenes faecalis</name>
    <dbReference type="NCBI Taxonomy" id="511"/>
    <lineage>
        <taxon>Bacteria</taxon>
        <taxon>Pseudomonadati</taxon>
        <taxon>Pseudomonadota</taxon>
        <taxon>Betaproteobacteria</taxon>
        <taxon>Burkholderiales</taxon>
        <taxon>Alcaligenaceae</taxon>
        <taxon>Alcaligenes</taxon>
    </lineage>
</organism>
<dbReference type="AlphaFoldDB" id="A0A2U2BKQ3"/>
<keyword evidence="7" id="KW-0276">Fatty acid metabolism</keyword>
<dbReference type="EMBL" id="QEXO01000002">
    <property type="protein sequence ID" value="PWE14593.1"/>
    <property type="molecule type" value="Genomic_DNA"/>
</dbReference>
<dbReference type="Gene3D" id="3.30.300.30">
    <property type="match status" value="1"/>
</dbReference>
<dbReference type="SUPFAM" id="SSF56801">
    <property type="entry name" value="Acetyl-CoA synthetase-like"/>
    <property type="match status" value="1"/>
</dbReference>
<evidence type="ECO:0000313" key="18">
    <source>
        <dbReference type="EMBL" id="PWE14593.1"/>
    </source>
</evidence>
<proteinExistence type="inferred from homology"/>
<feature type="domain" description="AMP-dependent synthetase/ligase" evidence="16">
    <location>
        <begin position="33"/>
        <end position="423"/>
    </location>
</feature>
<evidence type="ECO:0000256" key="5">
    <source>
        <dbReference type="ARBA" id="ARBA00022598"/>
    </source>
</evidence>
<accession>A0A2U2BKQ3</accession>